<dbReference type="RefSeq" id="WP_342373019.1">
    <property type="nucleotide sequence ID" value="NZ_CP115965.1"/>
</dbReference>
<feature type="region of interest" description="Disordered" evidence="1">
    <location>
        <begin position="34"/>
        <end position="64"/>
    </location>
</feature>
<feature type="transmembrane region" description="Helical" evidence="2">
    <location>
        <begin position="6"/>
        <end position="24"/>
    </location>
</feature>
<dbReference type="InterPro" id="IPR027409">
    <property type="entry name" value="GroEL-like_apical_dom_sf"/>
</dbReference>
<keyword evidence="2" id="KW-0472">Membrane</keyword>
<evidence type="ECO:0000256" key="2">
    <source>
        <dbReference type="SAM" id="Phobius"/>
    </source>
</evidence>
<gene>
    <name evidence="3" type="ORF">PCC79_03535</name>
</gene>
<dbReference type="Gene3D" id="3.50.7.10">
    <property type="entry name" value="GroEL"/>
    <property type="match status" value="1"/>
</dbReference>
<keyword evidence="4" id="KW-1185">Reference proteome</keyword>
<organism evidence="3 4">
    <name type="scientific">Propioniciclava soli</name>
    <dbReference type="NCBI Taxonomy" id="2775081"/>
    <lineage>
        <taxon>Bacteria</taxon>
        <taxon>Bacillati</taxon>
        <taxon>Actinomycetota</taxon>
        <taxon>Actinomycetes</taxon>
        <taxon>Propionibacteriales</taxon>
        <taxon>Propionibacteriaceae</taxon>
        <taxon>Propioniciclava</taxon>
    </lineage>
</organism>
<keyword evidence="2" id="KW-1133">Transmembrane helix</keyword>
<name>A0ABZ3C9U2_9ACTN</name>
<accession>A0ABZ3C9U2</accession>
<protein>
    <submittedName>
        <fullName evidence="3">Uncharacterized protein</fullName>
    </submittedName>
</protein>
<reference evidence="3 4" key="1">
    <citation type="journal article" date="2023" name="Environ Microbiome">
        <title>A coral-associated actinobacterium mitigates coral bleaching under heat stress.</title>
        <authorList>
            <person name="Li J."/>
            <person name="Zou Y."/>
            <person name="Li Q."/>
            <person name="Zhang J."/>
            <person name="Bourne D.G."/>
            <person name="Lyu Y."/>
            <person name="Liu C."/>
            <person name="Zhang S."/>
        </authorList>
    </citation>
    <scope>NUCLEOTIDE SEQUENCE [LARGE SCALE GENOMIC DNA]</scope>
    <source>
        <strain evidence="3 4">SCSIO 13291</strain>
    </source>
</reference>
<dbReference type="Proteomes" id="UP001434337">
    <property type="component" value="Chromosome"/>
</dbReference>
<evidence type="ECO:0000256" key="1">
    <source>
        <dbReference type="SAM" id="MobiDB-lite"/>
    </source>
</evidence>
<proteinExistence type="predicted"/>
<evidence type="ECO:0000313" key="4">
    <source>
        <dbReference type="Proteomes" id="UP001434337"/>
    </source>
</evidence>
<sequence>MIPPWWGIPVILVVGIAVVWFGWWHDRRRARHAATALREPPPRPTPRLDDSPQPTYTTEDDLRAGAVHPKADPALIARRPGSPTLPAGTHGAFLDASGLATRRDPVVLVTDAPITEDHQLLSLLQRARRGARPLVVVAPAFSPDALGTLLANALSGRIASLPVTLTDADERLRAATLTGGHVVDADDLASGFLPPHVWGTCHGWVSDATTSWVVRAA</sequence>
<evidence type="ECO:0000313" key="3">
    <source>
        <dbReference type="EMBL" id="WZW99283.1"/>
    </source>
</evidence>
<dbReference type="SUPFAM" id="SSF52029">
    <property type="entry name" value="GroEL apical domain-like"/>
    <property type="match status" value="1"/>
</dbReference>
<dbReference type="EMBL" id="CP115965">
    <property type="protein sequence ID" value="WZW99283.1"/>
    <property type="molecule type" value="Genomic_DNA"/>
</dbReference>
<keyword evidence="2" id="KW-0812">Transmembrane</keyword>